<dbReference type="Gene3D" id="2.60.40.1120">
    <property type="entry name" value="Carboxypeptidase-like, regulatory domain"/>
    <property type="match status" value="1"/>
</dbReference>
<protein>
    <submittedName>
        <fullName evidence="9">TonB-linked SusC/RagA family outer membrane protein</fullName>
    </submittedName>
</protein>
<comment type="similarity">
    <text evidence="7">Belongs to the TonB-dependent receptor family.</text>
</comment>
<dbReference type="RefSeq" id="WP_130539090.1">
    <property type="nucleotide sequence ID" value="NZ_CP042431.1"/>
</dbReference>
<evidence type="ECO:0000256" key="6">
    <source>
        <dbReference type="ARBA" id="ARBA00023237"/>
    </source>
</evidence>
<dbReference type="NCBIfam" id="TIGR04056">
    <property type="entry name" value="OMP_RagA_SusC"/>
    <property type="match status" value="1"/>
</dbReference>
<dbReference type="Gene3D" id="2.40.170.20">
    <property type="entry name" value="TonB-dependent receptor, beta-barrel domain"/>
    <property type="match status" value="1"/>
</dbReference>
<accession>A0A4Q7MZE7</accession>
<proteinExistence type="inferred from homology"/>
<dbReference type="SUPFAM" id="SSF49464">
    <property type="entry name" value="Carboxypeptidase regulatory domain-like"/>
    <property type="match status" value="1"/>
</dbReference>
<evidence type="ECO:0000256" key="7">
    <source>
        <dbReference type="PROSITE-ProRule" id="PRU01360"/>
    </source>
</evidence>
<evidence type="ECO:0000256" key="4">
    <source>
        <dbReference type="ARBA" id="ARBA00022692"/>
    </source>
</evidence>
<feature type="domain" description="TonB-dependent receptor plug" evidence="8">
    <location>
        <begin position="270"/>
        <end position="386"/>
    </location>
</feature>
<keyword evidence="6 7" id="KW-0998">Cell outer membrane</keyword>
<sequence>MQKTAAPAPAFIPGLATSATPGISRVQPQAMSYGLTAQLLRIMRLTTLFILAACLSVSASTSSQTITLKGKDLPMKKIFASIEEQTGYVVFYNQGLLANTHPVTVSALSMPLDKFMDMVLKDQPLLFMISDKTIVLSEKIIIPKPVPDPVLPPVDISGTIRNAAGDPLADVSITIKGSSTGTTTAPNGSFTMNNIPEDAVLQVSIVGYESMEITIKKTNNGHTAQTTDKKQARQLSIGAGNQLTLNITLNAQVLDLNEVVVTGYATQQRRAVTGSISRVRSKDIEKMPVQTLDAAIQGRMPGVQIQSQSGVPGGAIKVEIRGQGSITAGTNPLYIVDGIPINSDNSTTTVSTNPLAVINPKDIESIEVLKDAAAASVYGAQAGNGVVLITTKKGTAGATRFNLTLQTGFVKPINLMPLMNTQQYLGGRIEAMMNANPTRDYAWAKTQVLTQSKLPTTMTDEEMAALPTYDWHRAVYQTGKSNKADFSAAGGSGKTTYRISGSYENTTGSIVASRFKRGTVNLFLNSQISNKLSFSGNINLTSIKQNGPSGGAGSSTLFSSPAYAGPMMLPFIPIYKEDGTLNYDYNGFPGIFTQNPVHTSLLNDQEDKTAGLLANLQLQYKIIKGLTYKTTVGLDYRNIQGRRYVDPRTQEGYVKRGVLNTYQQTPKSFANTHTLNYQRTFNDKHDVNLIIGGEYRSFESESNSVTGEGFPNFEFRQMQSAALITGASGSWTGVKRMGTFFQANWFGSQRYMASAIIRYDGSSRFGANNMFGWFPAISIGWDMAQEDFLNKYNWIDQLKLRTGYGETGNDQIGNFVSRSLFGGGITYNNEPGIQPNSLGNANLRWERNATINLGLDFSFLQRRIFGSVEVYKRTSKDLLLSQPVPWIAGYEEIYNNVGEVVNKGLELEIGVHLVKSADFNWVSNFNISFLNNKVTKLYDTLQELPGDPSVRVGYSLKTNFYPQYAGVNSATGRPLFYDNAGNLSYNPPATTANAYTPFGRGNQLSDYYGGWNNTFSYKGFELGIFFQYDFGRELYNNQSRNMARKGDMNINGILWYYDNRWTTPGQITSVPRTINNAAEVNSARGDLASTRWLEDASYIRLKTINFSYRLPRKPVEKLGMQEISVFAQCLNVHTWTKWSGYDPEFFLDGENYTTYTGLIPQTRSFQFGITAKF</sequence>
<evidence type="ECO:0000259" key="8">
    <source>
        <dbReference type="Pfam" id="PF07715"/>
    </source>
</evidence>
<reference evidence="9 10" key="1">
    <citation type="submission" date="2019-02" db="EMBL/GenBank/DDBJ databases">
        <title>Genomic Encyclopedia of Type Strains, Phase IV (KMG-IV): sequencing the most valuable type-strain genomes for metagenomic binning, comparative biology and taxonomic classification.</title>
        <authorList>
            <person name="Goeker M."/>
        </authorList>
    </citation>
    <scope>NUCLEOTIDE SEQUENCE [LARGE SCALE GENOMIC DNA]</scope>
    <source>
        <strain evidence="9 10">DSM 18116</strain>
    </source>
</reference>
<dbReference type="Proteomes" id="UP000293874">
    <property type="component" value="Unassembled WGS sequence"/>
</dbReference>
<evidence type="ECO:0000256" key="5">
    <source>
        <dbReference type="ARBA" id="ARBA00023136"/>
    </source>
</evidence>
<evidence type="ECO:0000256" key="3">
    <source>
        <dbReference type="ARBA" id="ARBA00022452"/>
    </source>
</evidence>
<evidence type="ECO:0000313" key="9">
    <source>
        <dbReference type="EMBL" id="RZS74640.1"/>
    </source>
</evidence>
<evidence type="ECO:0000313" key="10">
    <source>
        <dbReference type="Proteomes" id="UP000293874"/>
    </source>
</evidence>
<name>A0A4Q7MZE7_9BACT</name>
<dbReference type="Pfam" id="PF13715">
    <property type="entry name" value="CarbopepD_reg_2"/>
    <property type="match status" value="1"/>
</dbReference>
<dbReference type="InterPro" id="IPR023997">
    <property type="entry name" value="TonB-dep_OMP_SusC/RagA_CS"/>
</dbReference>
<dbReference type="Gene3D" id="2.170.130.10">
    <property type="entry name" value="TonB-dependent receptor, plug domain"/>
    <property type="match status" value="1"/>
</dbReference>
<keyword evidence="2 7" id="KW-0813">Transport</keyword>
<dbReference type="SUPFAM" id="SSF56935">
    <property type="entry name" value="Porins"/>
    <property type="match status" value="1"/>
</dbReference>
<keyword evidence="10" id="KW-1185">Reference proteome</keyword>
<dbReference type="NCBIfam" id="TIGR04057">
    <property type="entry name" value="SusC_RagA_signa"/>
    <property type="match status" value="1"/>
</dbReference>
<organism evidence="9 10">
    <name type="scientific">Pseudobacter ginsenosidimutans</name>
    <dbReference type="NCBI Taxonomy" id="661488"/>
    <lineage>
        <taxon>Bacteria</taxon>
        <taxon>Pseudomonadati</taxon>
        <taxon>Bacteroidota</taxon>
        <taxon>Chitinophagia</taxon>
        <taxon>Chitinophagales</taxon>
        <taxon>Chitinophagaceae</taxon>
        <taxon>Pseudobacter</taxon>
    </lineage>
</organism>
<dbReference type="InterPro" id="IPR023996">
    <property type="entry name" value="TonB-dep_OMP_SusC/RagA"/>
</dbReference>
<dbReference type="InterPro" id="IPR039426">
    <property type="entry name" value="TonB-dep_rcpt-like"/>
</dbReference>
<dbReference type="EMBL" id="SGXA01000001">
    <property type="protein sequence ID" value="RZS74640.1"/>
    <property type="molecule type" value="Genomic_DNA"/>
</dbReference>
<gene>
    <name evidence="9" type="ORF">EV199_0489</name>
</gene>
<dbReference type="AlphaFoldDB" id="A0A4Q7MZE7"/>
<dbReference type="InterPro" id="IPR008969">
    <property type="entry name" value="CarboxyPept-like_regulatory"/>
</dbReference>
<dbReference type="PROSITE" id="PS52016">
    <property type="entry name" value="TONB_DEPENDENT_REC_3"/>
    <property type="match status" value="1"/>
</dbReference>
<dbReference type="InterPro" id="IPR012910">
    <property type="entry name" value="Plug_dom"/>
</dbReference>
<dbReference type="OrthoDB" id="9768177at2"/>
<keyword evidence="5 7" id="KW-0472">Membrane</keyword>
<evidence type="ECO:0000256" key="1">
    <source>
        <dbReference type="ARBA" id="ARBA00004571"/>
    </source>
</evidence>
<comment type="caution">
    <text evidence="9">The sequence shown here is derived from an EMBL/GenBank/DDBJ whole genome shotgun (WGS) entry which is preliminary data.</text>
</comment>
<keyword evidence="4 7" id="KW-0812">Transmembrane</keyword>
<evidence type="ECO:0000256" key="2">
    <source>
        <dbReference type="ARBA" id="ARBA00022448"/>
    </source>
</evidence>
<dbReference type="Pfam" id="PF07715">
    <property type="entry name" value="Plug"/>
    <property type="match status" value="1"/>
</dbReference>
<keyword evidence="3 7" id="KW-1134">Transmembrane beta strand</keyword>
<dbReference type="InterPro" id="IPR037066">
    <property type="entry name" value="Plug_dom_sf"/>
</dbReference>
<dbReference type="InterPro" id="IPR036942">
    <property type="entry name" value="Beta-barrel_TonB_sf"/>
</dbReference>
<comment type="subcellular location">
    <subcellularLocation>
        <location evidence="1 7">Cell outer membrane</location>
        <topology evidence="1 7">Multi-pass membrane protein</topology>
    </subcellularLocation>
</comment>
<dbReference type="GO" id="GO:0009279">
    <property type="term" value="C:cell outer membrane"/>
    <property type="evidence" value="ECO:0007669"/>
    <property type="project" value="UniProtKB-SubCell"/>
</dbReference>